<name>A0AAD4KWX4_9EURO</name>
<dbReference type="InterPro" id="IPR032466">
    <property type="entry name" value="Metal_Hydrolase"/>
</dbReference>
<reference evidence="2" key="1">
    <citation type="submission" date="2021-12" db="EMBL/GenBank/DDBJ databases">
        <title>Convergent genome expansion in fungi linked to evolution of root-endophyte symbiosis.</title>
        <authorList>
            <consortium name="DOE Joint Genome Institute"/>
            <person name="Ke Y.-H."/>
            <person name="Bonito G."/>
            <person name="Liao H.-L."/>
            <person name="Looney B."/>
            <person name="Rojas-Flechas A."/>
            <person name="Nash J."/>
            <person name="Hameed K."/>
            <person name="Schadt C."/>
            <person name="Martin F."/>
            <person name="Crous P.W."/>
            <person name="Miettinen O."/>
            <person name="Magnuson J.K."/>
            <person name="Labbe J."/>
            <person name="Jacobson D."/>
            <person name="Doktycz M.J."/>
            <person name="Veneault-Fourrey C."/>
            <person name="Kuo A."/>
            <person name="Mondo S."/>
            <person name="Calhoun S."/>
            <person name="Riley R."/>
            <person name="Ohm R."/>
            <person name="LaButti K."/>
            <person name="Andreopoulos B."/>
            <person name="Pangilinan J."/>
            <person name="Nolan M."/>
            <person name="Tritt A."/>
            <person name="Clum A."/>
            <person name="Lipzen A."/>
            <person name="Daum C."/>
            <person name="Barry K."/>
            <person name="Grigoriev I.V."/>
            <person name="Vilgalys R."/>
        </authorList>
    </citation>
    <scope>NUCLEOTIDE SEQUENCE</scope>
    <source>
        <strain evidence="2">PMI_201</strain>
    </source>
</reference>
<evidence type="ECO:0000313" key="3">
    <source>
        <dbReference type="Proteomes" id="UP001201262"/>
    </source>
</evidence>
<dbReference type="AlphaFoldDB" id="A0AAD4KWX4"/>
<dbReference type="InterPro" id="IPR011059">
    <property type="entry name" value="Metal-dep_hydrolase_composite"/>
</dbReference>
<dbReference type="PANTHER" id="PTHR43135">
    <property type="entry name" value="ALPHA-D-RIBOSE 1-METHYLPHOSPHONATE 5-TRIPHOSPHATE DIPHOSPHATASE"/>
    <property type="match status" value="1"/>
</dbReference>
<comment type="caution">
    <text evidence="2">The sequence shown here is derived from an EMBL/GenBank/DDBJ whole genome shotgun (WGS) entry which is preliminary data.</text>
</comment>
<dbReference type="InterPro" id="IPR051781">
    <property type="entry name" value="Metallo-dep_Hydrolase"/>
</dbReference>
<proteinExistence type="predicted"/>
<protein>
    <recommendedName>
        <fullName evidence="1">Amidohydrolase-related domain-containing protein</fullName>
    </recommendedName>
</protein>
<dbReference type="Proteomes" id="UP001201262">
    <property type="component" value="Unassembled WGS sequence"/>
</dbReference>
<sequence>MSIYLINKQIQTSSVVGVLAITMALEDALKPWKRTPARPYIFRHANVVNPVDGSIRENATVVLRNGVVESVTDDHSDPAAGTIDIDARGRYLCPGLIDAHVHLTSTPGGKRLAESIQMAPDRSKMRQPFVCQQMLRRGFTTARDCGGATLALKEAIADGVFPGPRLFIAGHALSQTGGHADFRSADDTHECCGGHITGMGRLCDGVAECMKFAREELRMGADFIKIMTGGGVASPTDALENLQFTTEEIQAITTVAANSRTYVTAHAYTPQSIRHAINNGVMGIEHGNLLDEPTAALMAEKGVFLTPTLITYSEMSSPEWEGFLPPESVQKNQQVLQAGLKSLQIAVAAGVTICFGTDLLGPMGVAQSKEFALRAKVLTPLQVLQSATINPARLCKQEAFLGQIQPGFAADLLVLTQNPLQDITILDDPNRHLLAVIKEGYVHASRWSKLPEDIAAPERNIE</sequence>
<dbReference type="InterPro" id="IPR006680">
    <property type="entry name" value="Amidohydro-rel"/>
</dbReference>
<evidence type="ECO:0000259" key="1">
    <source>
        <dbReference type="Pfam" id="PF01979"/>
    </source>
</evidence>
<organism evidence="2 3">
    <name type="scientific">Talaromyces proteolyticus</name>
    <dbReference type="NCBI Taxonomy" id="1131652"/>
    <lineage>
        <taxon>Eukaryota</taxon>
        <taxon>Fungi</taxon>
        <taxon>Dikarya</taxon>
        <taxon>Ascomycota</taxon>
        <taxon>Pezizomycotina</taxon>
        <taxon>Eurotiomycetes</taxon>
        <taxon>Eurotiomycetidae</taxon>
        <taxon>Eurotiales</taxon>
        <taxon>Trichocomaceae</taxon>
        <taxon>Talaromyces</taxon>
        <taxon>Talaromyces sect. Bacilispori</taxon>
    </lineage>
</organism>
<gene>
    <name evidence="2" type="ORF">BGW36DRAFT_379509</name>
</gene>
<accession>A0AAD4KWX4</accession>
<dbReference type="Gene3D" id="3.20.20.140">
    <property type="entry name" value="Metal-dependent hydrolases"/>
    <property type="match status" value="1"/>
</dbReference>
<dbReference type="CDD" id="cd01299">
    <property type="entry name" value="Met_dep_hydrolase_A"/>
    <property type="match status" value="1"/>
</dbReference>
<evidence type="ECO:0000313" key="2">
    <source>
        <dbReference type="EMBL" id="KAH8697809.1"/>
    </source>
</evidence>
<feature type="domain" description="Amidohydrolase-related" evidence="1">
    <location>
        <begin position="91"/>
        <end position="440"/>
    </location>
</feature>
<dbReference type="SUPFAM" id="SSF51556">
    <property type="entry name" value="Metallo-dependent hydrolases"/>
    <property type="match status" value="1"/>
</dbReference>
<dbReference type="SUPFAM" id="SSF51338">
    <property type="entry name" value="Composite domain of metallo-dependent hydrolases"/>
    <property type="match status" value="1"/>
</dbReference>
<dbReference type="RefSeq" id="XP_046072510.1">
    <property type="nucleotide sequence ID" value="XM_046216212.1"/>
</dbReference>
<dbReference type="GeneID" id="70246499"/>
<dbReference type="EMBL" id="JAJTJA010000006">
    <property type="protein sequence ID" value="KAH8697809.1"/>
    <property type="molecule type" value="Genomic_DNA"/>
</dbReference>
<dbReference type="GO" id="GO:0016810">
    <property type="term" value="F:hydrolase activity, acting on carbon-nitrogen (but not peptide) bonds"/>
    <property type="evidence" value="ECO:0007669"/>
    <property type="project" value="InterPro"/>
</dbReference>
<dbReference type="PANTHER" id="PTHR43135:SF3">
    <property type="entry name" value="ALPHA-D-RIBOSE 1-METHYLPHOSPHONATE 5-TRIPHOSPHATE DIPHOSPHATASE"/>
    <property type="match status" value="1"/>
</dbReference>
<keyword evidence="3" id="KW-1185">Reference proteome</keyword>
<dbReference type="InterPro" id="IPR057744">
    <property type="entry name" value="OTAase-like"/>
</dbReference>
<dbReference type="Pfam" id="PF01979">
    <property type="entry name" value="Amidohydro_1"/>
    <property type="match status" value="1"/>
</dbReference>
<dbReference type="FunFam" id="3.20.20.140:FF:000084">
    <property type="entry name" value="Peptidase M38"/>
    <property type="match status" value="1"/>
</dbReference>
<dbReference type="Gene3D" id="2.30.40.10">
    <property type="entry name" value="Urease, subunit C, domain 1"/>
    <property type="match status" value="1"/>
</dbReference>